<keyword evidence="14" id="KW-1185">Reference proteome</keyword>
<keyword evidence="1" id="KW-0547">Nucleotide-binding</keyword>
<dbReference type="SUPFAM" id="SSF46689">
    <property type="entry name" value="Homeodomain-like"/>
    <property type="match status" value="1"/>
</dbReference>
<dbReference type="Pfam" id="PF18024">
    <property type="entry name" value="HTH_50"/>
    <property type="match status" value="1"/>
</dbReference>
<dbReference type="InterPro" id="IPR030828">
    <property type="entry name" value="HTH_TyrR"/>
</dbReference>
<reference evidence="13 14" key="1">
    <citation type="submission" date="2016-07" db="EMBL/GenBank/DDBJ databases">
        <title>Genome and transcriptome analysis of iron-reducing fermentative bacteria Anoxybacter fermentans.</title>
        <authorList>
            <person name="Zeng X."/>
            <person name="Shao Z."/>
        </authorList>
    </citation>
    <scope>NUCLEOTIDE SEQUENCE [LARGE SCALE GENOMIC DNA]</scope>
    <source>
        <strain evidence="13 14">DY22613</strain>
    </source>
</reference>
<keyword evidence="5" id="KW-0238">DNA-binding</keyword>
<dbReference type="PROSITE" id="PS50045">
    <property type="entry name" value="SIGMA54_INTERACT_4"/>
    <property type="match status" value="1"/>
</dbReference>
<evidence type="ECO:0000313" key="13">
    <source>
        <dbReference type="EMBL" id="AZR72558.1"/>
    </source>
</evidence>
<dbReference type="GO" id="GO:0005524">
    <property type="term" value="F:ATP binding"/>
    <property type="evidence" value="ECO:0007669"/>
    <property type="project" value="UniProtKB-KW"/>
</dbReference>
<dbReference type="PROSITE" id="PS00675">
    <property type="entry name" value="SIGMA54_INTERACT_1"/>
    <property type="match status" value="1"/>
</dbReference>
<dbReference type="Gene3D" id="1.10.10.60">
    <property type="entry name" value="Homeodomain-like"/>
    <property type="match status" value="1"/>
</dbReference>
<dbReference type="GO" id="GO:0006355">
    <property type="term" value="P:regulation of DNA-templated transcription"/>
    <property type="evidence" value="ECO:0007669"/>
    <property type="project" value="InterPro"/>
</dbReference>
<dbReference type="Gene3D" id="3.40.50.300">
    <property type="entry name" value="P-loop containing nucleotide triphosphate hydrolases"/>
    <property type="match status" value="1"/>
</dbReference>
<keyword evidence="7" id="KW-0804">Transcription</keyword>
<dbReference type="InterPro" id="IPR058031">
    <property type="entry name" value="AAA_lid_NorR"/>
</dbReference>
<dbReference type="InterPro" id="IPR009057">
    <property type="entry name" value="Homeodomain-like_sf"/>
</dbReference>
<dbReference type="Gene3D" id="1.10.8.60">
    <property type="match status" value="1"/>
</dbReference>
<dbReference type="CDD" id="cd00130">
    <property type="entry name" value="PAS"/>
    <property type="match status" value="1"/>
</dbReference>
<organism evidence="13 14">
    <name type="scientific">Anoxybacter fermentans</name>
    <dbReference type="NCBI Taxonomy" id="1323375"/>
    <lineage>
        <taxon>Bacteria</taxon>
        <taxon>Bacillati</taxon>
        <taxon>Bacillota</taxon>
        <taxon>Clostridia</taxon>
        <taxon>Halanaerobiales</taxon>
        <taxon>Anoxybacter</taxon>
    </lineage>
</organism>
<evidence type="ECO:0000259" key="11">
    <source>
        <dbReference type="PROSITE" id="PS50113"/>
    </source>
</evidence>
<dbReference type="PROSITE" id="PS50113">
    <property type="entry name" value="PAC"/>
    <property type="match status" value="1"/>
</dbReference>
<dbReference type="PROSITE" id="PS00688">
    <property type="entry name" value="SIGMA54_INTERACT_3"/>
    <property type="match status" value="1"/>
</dbReference>
<dbReference type="InterPro" id="IPR025944">
    <property type="entry name" value="Sigma_54_int_dom_CS"/>
</dbReference>
<dbReference type="AlphaFoldDB" id="A0A3Q9HPE2"/>
<dbReference type="InterPro" id="IPR045865">
    <property type="entry name" value="ACT-like_dom_sf"/>
</dbReference>
<dbReference type="EMBL" id="CP016379">
    <property type="protein sequence ID" value="AZR72558.1"/>
    <property type="molecule type" value="Genomic_DNA"/>
</dbReference>
<feature type="domain" description="PAS" evidence="10">
    <location>
        <begin position="78"/>
        <end position="132"/>
    </location>
</feature>
<evidence type="ECO:0000259" key="12">
    <source>
        <dbReference type="PROSITE" id="PS51671"/>
    </source>
</evidence>
<dbReference type="PANTHER" id="PTHR32071">
    <property type="entry name" value="TRANSCRIPTIONAL REGULATORY PROTEIN"/>
    <property type="match status" value="1"/>
</dbReference>
<dbReference type="KEGG" id="aft:BBF96_03660"/>
<name>A0A3Q9HPE2_9FIRM</name>
<gene>
    <name evidence="13" type="ORF">BBF96_03660</name>
</gene>
<dbReference type="Pfam" id="PF25601">
    <property type="entry name" value="AAA_lid_14"/>
    <property type="match status" value="1"/>
</dbReference>
<keyword evidence="4" id="KW-0805">Transcription regulation</keyword>
<dbReference type="PANTHER" id="PTHR32071:SF57">
    <property type="entry name" value="C4-DICARBOXYLATE TRANSPORT TRANSCRIPTIONAL REGULATORY PROTEIN DCTD"/>
    <property type="match status" value="1"/>
</dbReference>
<sequence length="518" mass="59282">MIRWKITTGNRVGMVYDVLRVFAEENISIISMEVIPEQIHLKIERLNQTTVKKLKQKLFKIPEVYNIESVEVMPQEEREQQLRTVLDSISEGIIAINREGRITTLNPASEKIFHCPQEKLLNQPIQEFLGEEVPIISCLREGKSYDNKEMMIDTPEGRSHYLTSGRPIRDEHGNVIGAVAVMKDIHQVRQLIYKMTQPSMITFDDIIYQSQAMQQVVKLAEKAARSNSTILIRGESGTGKELFARAIHMSSMRRDKPFIPINCGALPDSLLESELFGYEEGTFTGARKGGKQGLFELAQGGTLFLDEIGELPTHLQVKLLRVLQEGKVRRLGSSKEQTVDVRIISATNKNLEKMVQHKEFREDLYYRLNVIPINIPPLRQRREDIPLLIDYFLQLFSREVGKSDLKIEDKAMKGLLEYDWPGNVRELRNAIERAVYLTNNNRITWSDLFPEQPELNKSNAAVEVKINRITALEEVVAAAERSLLQKVVKEYNSSRQMGKVLGVSHTTVLNKLKKYNLL</sequence>
<feature type="domain" description="PAC" evidence="11">
    <location>
        <begin position="146"/>
        <end position="197"/>
    </location>
</feature>
<feature type="domain" description="Sigma-54 factor interaction" evidence="9">
    <location>
        <begin position="206"/>
        <end position="436"/>
    </location>
</feature>
<evidence type="ECO:0000256" key="6">
    <source>
        <dbReference type="ARBA" id="ARBA00023159"/>
    </source>
</evidence>
<dbReference type="InterPro" id="IPR000700">
    <property type="entry name" value="PAS-assoc_C"/>
</dbReference>
<evidence type="ECO:0000259" key="9">
    <source>
        <dbReference type="PROSITE" id="PS50045"/>
    </source>
</evidence>
<dbReference type="SMART" id="SM00382">
    <property type="entry name" value="AAA"/>
    <property type="match status" value="1"/>
</dbReference>
<dbReference type="PROSITE" id="PS51671">
    <property type="entry name" value="ACT"/>
    <property type="match status" value="1"/>
</dbReference>
<dbReference type="InterPro" id="IPR000014">
    <property type="entry name" value="PAS"/>
</dbReference>
<evidence type="ECO:0000256" key="4">
    <source>
        <dbReference type="ARBA" id="ARBA00023015"/>
    </source>
</evidence>
<dbReference type="CDD" id="cd00009">
    <property type="entry name" value="AAA"/>
    <property type="match status" value="1"/>
</dbReference>
<dbReference type="Gene3D" id="3.30.450.20">
    <property type="entry name" value="PAS domain"/>
    <property type="match status" value="1"/>
</dbReference>
<dbReference type="InterPro" id="IPR002912">
    <property type="entry name" value="ACT_dom"/>
</dbReference>
<dbReference type="NCBIfam" id="TIGR00229">
    <property type="entry name" value="sensory_box"/>
    <property type="match status" value="1"/>
</dbReference>
<dbReference type="Proteomes" id="UP000267250">
    <property type="component" value="Chromosome"/>
</dbReference>
<dbReference type="GO" id="GO:0003677">
    <property type="term" value="F:DNA binding"/>
    <property type="evidence" value="ECO:0007669"/>
    <property type="project" value="UniProtKB-KW"/>
</dbReference>
<dbReference type="SUPFAM" id="SSF55021">
    <property type="entry name" value="ACT-like"/>
    <property type="match status" value="1"/>
</dbReference>
<evidence type="ECO:0000313" key="14">
    <source>
        <dbReference type="Proteomes" id="UP000267250"/>
    </source>
</evidence>
<protein>
    <recommendedName>
        <fullName evidence="8">HTH-type transcriptional regulatory protein TyrR</fullName>
    </recommendedName>
</protein>
<evidence type="ECO:0000256" key="1">
    <source>
        <dbReference type="ARBA" id="ARBA00022741"/>
    </source>
</evidence>
<dbReference type="NCBIfam" id="TIGR04381">
    <property type="entry name" value="HTH_TypR"/>
    <property type="match status" value="1"/>
</dbReference>
<feature type="domain" description="ACT" evidence="12">
    <location>
        <begin position="3"/>
        <end position="72"/>
    </location>
</feature>
<dbReference type="InterPro" id="IPR025943">
    <property type="entry name" value="Sigma_54_int_dom_ATP-bd_2"/>
</dbReference>
<dbReference type="InterPro" id="IPR003593">
    <property type="entry name" value="AAA+_ATPase"/>
</dbReference>
<keyword evidence="2" id="KW-0058">Aromatic hydrocarbons catabolism</keyword>
<dbReference type="Gene3D" id="3.30.70.260">
    <property type="match status" value="1"/>
</dbReference>
<dbReference type="PROSITE" id="PS50112">
    <property type="entry name" value="PAS"/>
    <property type="match status" value="1"/>
</dbReference>
<dbReference type="SMART" id="SM00091">
    <property type="entry name" value="PAS"/>
    <property type="match status" value="1"/>
</dbReference>
<keyword evidence="3" id="KW-0067">ATP-binding</keyword>
<dbReference type="SUPFAM" id="SSF55785">
    <property type="entry name" value="PYP-like sensor domain (PAS domain)"/>
    <property type="match status" value="1"/>
</dbReference>
<dbReference type="InterPro" id="IPR002078">
    <property type="entry name" value="Sigma_54_int"/>
</dbReference>
<dbReference type="PROSITE" id="PS00676">
    <property type="entry name" value="SIGMA54_INTERACT_2"/>
    <property type="match status" value="1"/>
</dbReference>
<dbReference type="InterPro" id="IPR027417">
    <property type="entry name" value="P-loop_NTPase"/>
</dbReference>
<dbReference type="RefSeq" id="WP_205665704.1">
    <property type="nucleotide sequence ID" value="NZ_CP016379.1"/>
</dbReference>
<proteinExistence type="predicted"/>
<evidence type="ECO:0000256" key="3">
    <source>
        <dbReference type="ARBA" id="ARBA00022840"/>
    </source>
</evidence>
<evidence type="ECO:0000256" key="7">
    <source>
        <dbReference type="ARBA" id="ARBA00023163"/>
    </source>
</evidence>
<dbReference type="Pfam" id="PF00158">
    <property type="entry name" value="Sigma54_activat"/>
    <property type="match status" value="1"/>
</dbReference>
<keyword evidence="6" id="KW-0010">Activator</keyword>
<dbReference type="FunFam" id="3.40.50.300:FF:000006">
    <property type="entry name" value="DNA-binding transcriptional regulator NtrC"/>
    <property type="match status" value="1"/>
</dbReference>
<accession>A0A3Q9HPE2</accession>
<evidence type="ECO:0000259" key="10">
    <source>
        <dbReference type="PROSITE" id="PS50112"/>
    </source>
</evidence>
<evidence type="ECO:0000256" key="5">
    <source>
        <dbReference type="ARBA" id="ARBA00023125"/>
    </source>
</evidence>
<dbReference type="SUPFAM" id="SSF52540">
    <property type="entry name" value="P-loop containing nucleoside triphosphate hydrolases"/>
    <property type="match status" value="1"/>
</dbReference>
<dbReference type="InterPro" id="IPR013656">
    <property type="entry name" value="PAS_4"/>
</dbReference>
<dbReference type="InterPro" id="IPR035965">
    <property type="entry name" value="PAS-like_dom_sf"/>
</dbReference>
<evidence type="ECO:0000256" key="2">
    <source>
        <dbReference type="ARBA" id="ARBA00022797"/>
    </source>
</evidence>
<evidence type="ECO:0000256" key="8">
    <source>
        <dbReference type="ARBA" id="ARBA00029500"/>
    </source>
</evidence>
<dbReference type="Pfam" id="PF08448">
    <property type="entry name" value="PAS_4"/>
    <property type="match status" value="1"/>
</dbReference>
<dbReference type="InterPro" id="IPR025662">
    <property type="entry name" value="Sigma_54_int_dom_ATP-bd_1"/>
</dbReference>